<comment type="subcellular location">
    <subcellularLocation>
        <location evidence="1">Membrane</location>
        <topology evidence="1">Multi-pass membrane protein</topology>
    </subcellularLocation>
</comment>
<evidence type="ECO:0000313" key="8">
    <source>
        <dbReference type="EnsemblMetazoa" id="XP_012545178.1"/>
    </source>
</evidence>
<dbReference type="InterPro" id="IPR020846">
    <property type="entry name" value="MFS_dom"/>
</dbReference>
<dbReference type="GO" id="GO:0016020">
    <property type="term" value="C:membrane"/>
    <property type="evidence" value="ECO:0007669"/>
    <property type="project" value="UniProtKB-SubCell"/>
</dbReference>
<reference evidence="8" key="2">
    <citation type="submission" date="2022-06" db="UniProtKB">
        <authorList>
            <consortium name="EnsemblMetazoa"/>
        </authorList>
    </citation>
    <scope>IDENTIFICATION</scope>
    <source>
        <strain evidence="8">p50T (Dazao)</strain>
    </source>
</reference>
<keyword evidence="9" id="KW-1185">Reference proteome</keyword>
<dbReference type="Gene3D" id="1.20.1250.20">
    <property type="entry name" value="MFS general substrate transporter like domains"/>
    <property type="match status" value="2"/>
</dbReference>
<dbReference type="FunFam" id="1.20.1250.20:FF:000532">
    <property type="entry name" value="SLC (SoLute Carrier) homolog"/>
    <property type="match status" value="1"/>
</dbReference>
<keyword evidence="3 6" id="KW-1133">Transmembrane helix</keyword>
<dbReference type="GO" id="GO:0006820">
    <property type="term" value="P:monoatomic anion transport"/>
    <property type="evidence" value="ECO:0007669"/>
    <property type="project" value="TreeGrafter"/>
</dbReference>
<feature type="domain" description="Major facilitator superfamily (MFS) profile" evidence="7">
    <location>
        <begin position="40"/>
        <end position="483"/>
    </location>
</feature>
<feature type="transmembrane region" description="Helical" evidence="6">
    <location>
        <begin position="430"/>
        <end position="447"/>
    </location>
</feature>
<dbReference type="AlphaFoldDB" id="A0A8R2G7H1"/>
<evidence type="ECO:0000256" key="2">
    <source>
        <dbReference type="ARBA" id="ARBA00022692"/>
    </source>
</evidence>
<organism evidence="8 9">
    <name type="scientific">Bombyx mori</name>
    <name type="common">Silk moth</name>
    <dbReference type="NCBI Taxonomy" id="7091"/>
    <lineage>
        <taxon>Eukaryota</taxon>
        <taxon>Metazoa</taxon>
        <taxon>Ecdysozoa</taxon>
        <taxon>Arthropoda</taxon>
        <taxon>Hexapoda</taxon>
        <taxon>Insecta</taxon>
        <taxon>Pterygota</taxon>
        <taxon>Neoptera</taxon>
        <taxon>Endopterygota</taxon>
        <taxon>Lepidoptera</taxon>
        <taxon>Glossata</taxon>
        <taxon>Ditrysia</taxon>
        <taxon>Bombycoidea</taxon>
        <taxon>Bombycidae</taxon>
        <taxon>Bombycinae</taxon>
        <taxon>Bombyx</taxon>
    </lineage>
</organism>
<feature type="transmembrane region" description="Helical" evidence="6">
    <location>
        <begin position="106"/>
        <end position="126"/>
    </location>
</feature>
<evidence type="ECO:0000259" key="7">
    <source>
        <dbReference type="PROSITE" id="PS50850"/>
    </source>
</evidence>
<gene>
    <name evidence="8" type="primary">692451</name>
</gene>
<protein>
    <recommendedName>
        <fullName evidence="7">Major facilitator superfamily (MFS) profile domain-containing protein</fullName>
    </recommendedName>
</protein>
<dbReference type="PANTHER" id="PTHR11662:SF280">
    <property type="entry name" value="FI21844P1-RELATED"/>
    <property type="match status" value="1"/>
</dbReference>
<evidence type="ECO:0000256" key="1">
    <source>
        <dbReference type="ARBA" id="ARBA00004141"/>
    </source>
</evidence>
<dbReference type="Pfam" id="PF07690">
    <property type="entry name" value="MFS_1"/>
    <property type="match status" value="1"/>
</dbReference>
<feature type="region of interest" description="Disordered" evidence="5">
    <location>
        <begin position="1"/>
        <end position="24"/>
    </location>
</feature>
<dbReference type="Proteomes" id="UP000005204">
    <property type="component" value="Unassembled WGS sequence"/>
</dbReference>
<evidence type="ECO:0000313" key="9">
    <source>
        <dbReference type="Proteomes" id="UP000005204"/>
    </source>
</evidence>
<feature type="transmembrane region" description="Helical" evidence="6">
    <location>
        <begin position="365"/>
        <end position="382"/>
    </location>
</feature>
<feature type="transmembrane region" description="Helical" evidence="6">
    <location>
        <begin position="328"/>
        <end position="353"/>
    </location>
</feature>
<dbReference type="PANTHER" id="PTHR11662">
    <property type="entry name" value="SOLUTE CARRIER FAMILY 17"/>
    <property type="match status" value="1"/>
</dbReference>
<dbReference type="InterPro" id="IPR036259">
    <property type="entry name" value="MFS_trans_sf"/>
</dbReference>
<proteinExistence type="predicted"/>
<reference evidence="9" key="1">
    <citation type="journal article" date="2008" name="Insect Biochem. Mol. Biol.">
        <title>The genome of a lepidopteran model insect, the silkworm Bombyx mori.</title>
        <authorList>
            <consortium name="International Silkworm Genome Consortium"/>
        </authorList>
    </citation>
    <scope>NUCLEOTIDE SEQUENCE [LARGE SCALE GENOMIC DNA]</scope>
    <source>
        <strain evidence="9">p50T</strain>
    </source>
</reference>
<evidence type="ECO:0000256" key="6">
    <source>
        <dbReference type="SAM" id="Phobius"/>
    </source>
</evidence>
<keyword evidence="4 6" id="KW-0472">Membrane</keyword>
<name>A0A8R2G7H1_BOMMO</name>
<feature type="transmembrane region" description="Helical" evidence="6">
    <location>
        <begin position="133"/>
        <end position="152"/>
    </location>
</feature>
<feature type="transmembrane region" description="Helical" evidence="6">
    <location>
        <begin position="223"/>
        <end position="248"/>
    </location>
</feature>
<dbReference type="PROSITE" id="PS50850">
    <property type="entry name" value="MFS"/>
    <property type="match status" value="1"/>
</dbReference>
<sequence length="520" mass="57460">MPGEKAVYKGVPADDKYEGSSPKIPAPKGFGTRHTQALVLFICLTVAYTMRAQLSVSMVAITGHAVTESELCSNVSTSENTSCVTEEISAWSVYRTYNWNKSTQEMILFAFFVGYTTMMIPMGIIAQKFGGKFPISVALFVNGVVSIISPWIPLFSGWMGLATCRLIQGMTQAALYPSMHTMLGKWAPLSERGRLSTYVYTGSQFGTILIFEISGLFAGTPVLGWPAIFWLCGILSFASFGLLIWFVAPSPREHPTISAEELSYITQDGNVDAFPKKRRTPWTHILTSTAVWGLVVSHAGSSAGYLLVLTQMPTYMNEILNVNIETNGIYSSLPYLSMFTMAIFFGYISDYLLNKKIMTVANIRRTANTIGMVLSGFFLIGFCYVDKAWLAVLLLMISFGMHSAVHTGFHINQIDLSPNFAGPIMSLGNMVANLTSLLVPVIVSNIVKDDLKNPSRWQIVFLITVSFQFITNAVFVIFVKGSVQPWNFHDEERIGTGVEELKSLNDHKNSIKEKEKLGNS</sequence>
<feature type="transmembrane region" description="Helical" evidence="6">
    <location>
        <begin position="197"/>
        <end position="217"/>
    </location>
</feature>
<dbReference type="EnsemblMetazoa" id="XM_012689724.2">
    <property type="protein sequence ID" value="XP_012545178.1"/>
    <property type="gene ID" value="GeneID_692451"/>
</dbReference>
<keyword evidence="2 6" id="KW-0812">Transmembrane</keyword>
<dbReference type="InterPro" id="IPR050382">
    <property type="entry name" value="MFS_Na/Anion_cotransporter"/>
</dbReference>
<evidence type="ECO:0000256" key="4">
    <source>
        <dbReference type="ARBA" id="ARBA00023136"/>
    </source>
</evidence>
<dbReference type="SUPFAM" id="SSF103473">
    <property type="entry name" value="MFS general substrate transporter"/>
    <property type="match status" value="1"/>
</dbReference>
<evidence type="ECO:0000256" key="3">
    <source>
        <dbReference type="ARBA" id="ARBA00022989"/>
    </source>
</evidence>
<evidence type="ECO:0000256" key="5">
    <source>
        <dbReference type="SAM" id="MobiDB-lite"/>
    </source>
</evidence>
<feature type="transmembrane region" description="Helical" evidence="6">
    <location>
        <begin position="459"/>
        <end position="479"/>
    </location>
</feature>
<accession>A0A8R2G7H1</accession>
<feature type="transmembrane region" description="Helical" evidence="6">
    <location>
        <begin position="285"/>
        <end position="308"/>
    </location>
</feature>
<dbReference type="GO" id="GO:0022857">
    <property type="term" value="F:transmembrane transporter activity"/>
    <property type="evidence" value="ECO:0007669"/>
    <property type="project" value="InterPro"/>
</dbReference>
<dbReference type="OrthoDB" id="2985014at2759"/>
<dbReference type="InterPro" id="IPR011701">
    <property type="entry name" value="MFS"/>
</dbReference>